<accession>A0A437M766</accession>
<organism evidence="3 4">
    <name type="scientific">Sphingomonas crocodyli</name>
    <dbReference type="NCBI Taxonomy" id="1979270"/>
    <lineage>
        <taxon>Bacteria</taxon>
        <taxon>Pseudomonadati</taxon>
        <taxon>Pseudomonadota</taxon>
        <taxon>Alphaproteobacteria</taxon>
        <taxon>Sphingomonadales</taxon>
        <taxon>Sphingomonadaceae</taxon>
        <taxon>Sphingomonas</taxon>
    </lineage>
</organism>
<keyword evidence="4" id="KW-1185">Reference proteome</keyword>
<evidence type="ECO:0000313" key="4">
    <source>
        <dbReference type="Proteomes" id="UP000282971"/>
    </source>
</evidence>
<reference evidence="3 4" key="1">
    <citation type="submission" date="2019-01" db="EMBL/GenBank/DDBJ databases">
        <authorList>
            <person name="Chen W.-M."/>
        </authorList>
    </citation>
    <scope>NUCLEOTIDE SEQUENCE [LARGE SCALE GENOMIC DNA]</scope>
    <source>
        <strain evidence="3 4">CCP-7</strain>
    </source>
</reference>
<feature type="coiled-coil region" evidence="1">
    <location>
        <begin position="44"/>
        <end position="88"/>
    </location>
</feature>
<keyword evidence="1" id="KW-0175">Coiled coil</keyword>
<proteinExistence type="predicted"/>
<dbReference type="OrthoDB" id="7471037at2"/>
<dbReference type="AlphaFoldDB" id="A0A437M766"/>
<gene>
    <name evidence="3" type="ORF">EOD43_05535</name>
</gene>
<evidence type="ECO:0000313" key="3">
    <source>
        <dbReference type="EMBL" id="RVT93344.1"/>
    </source>
</evidence>
<evidence type="ECO:0000256" key="1">
    <source>
        <dbReference type="SAM" id="Coils"/>
    </source>
</evidence>
<feature type="transmembrane region" description="Helical" evidence="2">
    <location>
        <begin position="6"/>
        <end position="25"/>
    </location>
</feature>
<protein>
    <submittedName>
        <fullName evidence="3">Uncharacterized protein</fullName>
    </submittedName>
</protein>
<comment type="caution">
    <text evidence="3">The sequence shown here is derived from an EMBL/GenBank/DDBJ whole genome shotgun (WGS) entry which is preliminary data.</text>
</comment>
<keyword evidence="2" id="KW-1133">Transmembrane helix</keyword>
<dbReference type="Proteomes" id="UP000282971">
    <property type="component" value="Unassembled WGS sequence"/>
</dbReference>
<evidence type="ECO:0000256" key="2">
    <source>
        <dbReference type="SAM" id="Phobius"/>
    </source>
</evidence>
<dbReference type="RefSeq" id="WP_127741854.1">
    <property type="nucleotide sequence ID" value="NZ_SACN01000001.1"/>
</dbReference>
<sequence>MFEFSTNQWAIIGLVLILGWLLGLFTMAGGRKWKQGYLAERDRRIELEKQQATYEDRLAAHQAQSDRLALLEKERAAQDARIAELERDRDRAVAAPAVAPVTSATAGSIAAAASGQRDDLSLIFGVGRGGEQRLNDLGIYRYKDILALSAADEADLEARLGLERGEIAEERWREQADLLARGKFDEHARLFA</sequence>
<name>A0A437M766_9SPHN</name>
<keyword evidence="2" id="KW-0812">Transmembrane</keyword>
<dbReference type="EMBL" id="SACN01000001">
    <property type="protein sequence ID" value="RVT93344.1"/>
    <property type="molecule type" value="Genomic_DNA"/>
</dbReference>
<keyword evidence="2" id="KW-0472">Membrane</keyword>